<dbReference type="Pfam" id="PF12044">
    <property type="entry name" value="Metallopep"/>
    <property type="match status" value="1"/>
</dbReference>
<feature type="compositionally biased region" description="Acidic residues" evidence="1">
    <location>
        <begin position="733"/>
        <end position="762"/>
    </location>
</feature>
<protein>
    <recommendedName>
        <fullName evidence="4">Jacalin-type lectin domain-containing protein</fullName>
    </recommendedName>
</protein>
<dbReference type="InterPro" id="IPR053002">
    <property type="entry name" value="Metalloproteinase_M10B"/>
</dbReference>
<dbReference type="PANTHER" id="PTHR21054:SF2">
    <property type="entry name" value="MIP04191P"/>
    <property type="match status" value="1"/>
</dbReference>
<evidence type="ECO:0000313" key="3">
    <source>
        <dbReference type="Proteomes" id="UP000801428"/>
    </source>
</evidence>
<dbReference type="PANTHER" id="PTHR21054">
    <property type="entry name" value="ZINC METALLOPROTEINASE-RELATED"/>
    <property type="match status" value="1"/>
</dbReference>
<comment type="caution">
    <text evidence="2">The sequence shown here is derived from an EMBL/GenBank/DDBJ whole genome shotgun (WGS) entry which is preliminary data.</text>
</comment>
<dbReference type="InterPro" id="IPR021917">
    <property type="entry name" value="Unchr_Zn-peptidase-like"/>
</dbReference>
<sequence length="769" mass="85287">MQNIFRTLKTLKSTMTEASQTLRLTNVEDGELIHQRCLLITGICQPAGSSSEDFISVKTIGANEVEIFPEQTWPVYSGHFKALVMLSPGSNSIEMTHTKQDGQGASLTITLQYIPLLQYPPLHLAIMVAKDSPLLMDCPSQKAPAHLSAHSDLAAAIEKFRMTAYMWQAMTAEDFRVKGLGRRTFRLEEEWTADTVSREFINAQHSEHYACNSGGVVRSTAKITIVKSSKTKRDILNGDSSFSGSDNVLFKYFMEALADHGGQFDTSSSPVVAGLIFDAHYNKATEQTFGHISTGRHNASGISLGTFGSHLTYSWPRFTEEVNSCLTDSRPGTKISGRNSTIWESCAFGQSSFLSAVGLAFGNNRESHEHGDECTKTKDWRKRFLPCKEALAGSSEDAVMSDCAAFELQDALNLRLSKHFLLPTDKCFTEEQRQAEPVAEPKFTENERGELDAILHIASDVGIARISFNEVPEATPSINDPTIVCDYSEGELESRFERSKPLRLEVLGYNGRELIIENVWRMLAVKTFVRIPGSSIRLFKRSVYTSGIESVEESETCEWAQLLKERGADGNIHRAISIDLRVGCWWDGGVVKYADGHKSHWGPMRTGGREHRFGGHASQTITLPPDVQIKRIEVNRGHTQHYMQGVRMRLADRTVRGELNARHGDNANVIRLEPASHEVIVGFYGRSAKHDGVMEFGIITVAKDIGLDGLPDAVYDLPELKNTVGLGENDHNADDDDHNNSENQDDEDEDGDEDDDDDDVTVDGDGNYA</sequence>
<reference evidence="2" key="1">
    <citation type="submission" date="2019-04" db="EMBL/GenBank/DDBJ databases">
        <title>Sequencing of skin fungus with MAO and IRED activity.</title>
        <authorList>
            <person name="Marsaioli A.J."/>
            <person name="Bonatto J.M.C."/>
            <person name="Reis Junior O."/>
        </authorList>
    </citation>
    <scope>NUCLEOTIDE SEQUENCE</scope>
    <source>
        <strain evidence="2">30M1</strain>
    </source>
</reference>
<proteinExistence type="predicted"/>
<gene>
    <name evidence="2" type="ORF">E8E13_009049</name>
</gene>
<accession>A0A9P4WB66</accession>
<name>A0A9P4WB66_CURKU</name>
<keyword evidence="3" id="KW-1185">Reference proteome</keyword>
<dbReference type="Proteomes" id="UP000801428">
    <property type="component" value="Unassembled WGS sequence"/>
</dbReference>
<organism evidence="2 3">
    <name type="scientific">Curvularia kusanoi</name>
    <name type="common">Cochliobolus kusanoi</name>
    <dbReference type="NCBI Taxonomy" id="90978"/>
    <lineage>
        <taxon>Eukaryota</taxon>
        <taxon>Fungi</taxon>
        <taxon>Dikarya</taxon>
        <taxon>Ascomycota</taxon>
        <taxon>Pezizomycotina</taxon>
        <taxon>Dothideomycetes</taxon>
        <taxon>Pleosporomycetidae</taxon>
        <taxon>Pleosporales</taxon>
        <taxon>Pleosporineae</taxon>
        <taxon>Pleosporaceae</taxon>
        <taxon>Curvularia</taxon>
    </lineage>
</organism>
<dbReference type="EMBL" id="SWKU01000010">
    <property type="protein sequence ID" value="KAF3003162.1"/>
    <property type="molecule type" value="Genomic_DNA"/>
</dbReference>
<dbReference type="OrthoDB" id="74460at2759"/>
<evidence type="ECO:0000256" key="1">
    <source>
        <dbReference type="SAM" id="MobiDB-lite"/>
    </source>
</evidence>
<dbReference type="GO" id="GO:0005737">
    <property type="term" value="C:cytoplasm"/>
    <property type="evidence" value="ECO:0007669"/>
    <property type="project" value="TreeGrafter"/>
</dbReference>
<dbReference type="AlphaFoldDB" id="A0A9P4WB66"/>
<evidence type="ECO:0008006" key="4">
    <source>
        <dbReference type="Google" id="ProtNLM"/>
    </source>
</evidence>
<feature type="region of interest" description="Disordered" evidence="1">
    <location>
        <begin position="725"/>
        <end position="769"/>
    </location>
</feature>
<evidence type="ECO:0000313" key="2">
    <source>
        <dbReference type="EMBL" id="KAF3003162.1"/>
    </source>
</evidence>